<feature type="domain" description="CusB-like beta-barrel" evidence="7">
    <location>
        <begin position="203"/>
        <end position="275"/>
    </location>
</feature>
<dbReference type="Gene3D" id="1.10.287.470">
    <property type="entry name" value="Helix hairpin bin"/>
    <property type="match status" value="1"/>
</dbReference>
<dbReference type="InterPro" id="IPR058627">
    <property type="entry name" value="MdtA-like_C"/>
</dbReference>
<gene>
    <name evidence="9" type="ORF">C8N28_1087</name>
</gene>
<dbReference type="EMBL" id="SMGO01000001">
    <property type="protein sequence ID" value="TCK85771.1"/>
    <property type="molecule type" value="Genomic_DNA"/>
</dbReference>
<keyword evidence="4" id="KW-0175">Coiled coil</keyword>
<evidence type="ECO:0000256" key="5">
    <source>
        <dbReference type="SAM" id="Phobius"/>
    </source>
</evidence>
<dbReference type="PANTHER" id="PTHR30469">
    <property type="entry name" value="MULTIDRUG RESISTANCE PROTEIN MDTA"/>
    <property type="match status" value="1"/>
</dbReference>
<evidence type="ECO:0000256" key="3">
    <source>
        <dbReference type="ARBA" id="ARBA00022448"/>
    </source>
</evidence>
<dbReference type="NCBIfam" id="TIGR01730">
    <property type="entry name" value="RND_mfp"/>
    <property type="match status" value="1"/>
</dbReference>
<dbReference type="GO" id="GO:1990281">
    <property type="term" value="C:efflux pump complex"/>
    <property type="evidence" value="ECO:0007669"/>
    <property type="project" value="TreeGrafter"/>
</dbReference>
<accession>A0A4V2PYF9</accession>
<keyword evidence="5" id="KW-0812">Transmembrane</keyword>
<dbReference type="InterPro" id="IPR058792">
    <property type="entry name" value="Beta-barrel_RND_2"/>
</dbReference>
<dbReference type="OrthoDB" id="9784685at2"/>
<evidence type="ECO:0000313" key="10">
    <source>
        <dbReference type="Proteomes" id="UP000294616"/>
    </source>
</evidence>
<dbReference type="Pfam" id="PF25954">
    <property type="entry name" value="Beta-barrel_RND_2"/>
    <property type="match status" value="1"/>
</dbReference>
<evidence type="ECO:0000259" key="6">
    <source>
        <dbReference type="Pfam" id="PF25917"/>
    </source>
</evidence>
<sequence length="353" mass="38117">MKRGIITGIIVIIVIAVIAWVLTSNKKENEAKTAIVAEDIGTVIVKTVVAKKESIDLDFSLNGNFAAKQDLDLLAETSGRVTQIMVKEGAKVSKGQVLVKIDPEYASLDLQNAEVAYQKLKTDMARYQSSFETGGVTRAQLDEITFNLQNAENRVQQARRRVQDTYINAPIAGVVNKRAIELGAYVSPGTLLFNLVDISTLKLQVTANESQVVNIHIGDPVAISTSVFPDKEFAGKVTFIASKADNTLNYPLEIEVSNPEPNTIRAGMYATATFKFPKQEAQITVPRSAFVGGVSSNQLFVLENGNTAKLKTVVAGRVVGEHVEIVSGLNEGEVVITSGQINLVDGTQVSPQQ</sequence>
<dbReference type="Gene3D" id="2.40.420.20">
    <property type="match status" value="1"/>
</dbReference>
<evidence type="ECO:0000313" key="9">
    <source>
        <dbReference type="EMBL" id="TCK85771.1"/>
    </source>
</evidence>
<keyword evidence="5" id="KW-0472">Membrane</keyword>
<dbReference type="SUPFAM" id="SSF111369">
    <property type="entry name" value="HlyD-like secretion proteins"/>
    <property type="match status" value="1"/>
</dbReference>
<feature type="transmembrane region" description="Helical" evidence="5">
    <location>
        <begin position="5"/>
        <end position="23"/>
    </location>
</feature>
<keyword evidence="3" id="KW-0813">Transport</keyword>
<comment type="similarity">
    <text evidence="2">Belongs to the membrane fusion protein (MFP) (TC 8.A.1) family.</text>
</comment>
<feature type="domain" description="Multidrug resistance protein MdtA-like barrel-sandwich hybrid" evidence="6">
    <location>
        <begin position="75"/>
        <end position="196"/>
    </location>
</feature>
<keyword evidence="10" id="KW-1185">Reference proteome</keyword>
<dbReference type="InterPro" id="IPR058625">
    <property type="entry name" value="MdtA-like_BSH"/>
</dbReference>
<evidence type="ECO:0000256" key="4">
    <source>
        <dbReference type="SAM" id="Coils"/>
    </source>
</evidence>
<dbReference type="Pfam" id="PF25967">
    <property type="entry name" value="RND-MFP_C"/>
    <property type="match status" value="1"/>
</dbReference>
<proteinExistence type="inferred from homology"/>
<dbReference type="PANTHER" id="PTHR30469:SF15">
    <property type="entry name" value="HLYD FAMILY OF SECRETION PROTEINS"/>
    <property type="match status" value="1"/>
</dbReference>
<evidence type="ECO:0000256" key="1">
    <source>
        <dbReference type="ARBA" id="ARBA00004196"/>
    </source>
</evidence>
<dbReference type="Gene3D" id="2.40.50.100">
    <property type="match status" value="1"/>
</dbReference>
<reference evidence="9 10" key="1">
    <citation type="submission" date="2019-03" db="EMBL/GenBank/DDBJ databases">
        <title>Genomic Encyclopedia of Archaeal and Bacterial Type Strains, Phase II (KMG-II): from individual species to whole genera.</title>
        <authorList>
            <person name="Goeker M."/>
        </authorList>
    </citation>
    <scope>NUCLEOTIDE SEQUENCE [LARGE SCALE GENOMIC DNA]</scope>
    <source>
        <strain evidence="9 10">DSM 22554</strain>
    </source>
</reference>
<dbReference type="Proteomes" id="UP000294616">
    <property type="component" value="Unassembled WGS sequence"/>
</dbReference>
<feature type="domain" description="Multidrug resistance protein MdtA-like C-terminal permuted SH3" evidence="8">
    <location>
        <begin position="283"/>
        <end position="339"/>
    </location>
</feature>
<dbReference type="Gene3D" id="2.40.30.170">
    <property type="match status" value="1"/>
</dbReference>
<feature type="coiled-coil region" evidence="4">
    <location>
        <begin position="110"/>
        <end position="168"/>
    </location>
</feature>
<organism evidence="9 10">
    <name type="scientific">Albibacterium bauzanense</name>
    <dbReference type="NCBI Taxonomy" id="653929"/>
    <lineage>
        <taxon>Bacteria</taxon>
        <taxon>Pseudomonadati</taxon>
        <taxon>Bacteroidota</taxon>
        <taxon>Sphingobacteriia</taxon>
        <taxon>Sphingobacteriales</taxon>
        <taxon>Sphingobacteriaceae</taxon>
        <taxon>Albibacterium</taxon>
    </lineage>
</organism>
<comment type="subcellular location">
    <subcellularLocation>
        <location evidence="1">Cell envelope</location>
    </subcellularLocation>
</comment>
<dbReference type="InterPro" id="IPR006143">
    <property type="entry name" value="RND_pump_MFP"/>
</dbReference>
<comment type="caution">
    <text evidence="9">The sequence shown here is derived from an EMBL/GenBank/DDBJ whole genome shotgun (WGS) entry which is preliminary data.</text>
</comment>
<dbReference type="RefSeq" id="WP_132222238.1">
    <property type="nucleotide sequence ID" value="NZ_SMGO01000001.1"/>
</dbReference>
<dbReference type="GO" id="GO:0015562">
    <property type="term" value="F:efflux transmembrane transporter activity"/>
    <property type="evidence" value="ECO:0007669"/>
    <property type="project" value="TreeGrafter"/>
</dbReference>
<name>A0A4V2PYF9_9SPHI</name>
<evidence type="ECO:0000256" key="2">
    <source>
        <dbReference type="ARBA" id="ARBA00009477"/>
    </source>
</evidence>
<keyword evidence="5" id="KW-1133">Transmembrane helix</keyword>
<evidence type="ECO:0000259" key="7">
    <source>
        <dbReference type="Pfam" id="PF25954"/>
    </source>
</evidence>
<protein>
    <submittedName>
        <fullName evidence="9">RND family efflux transporter MFP subunit</fullName>
    </submittedName>
</protein>
<dbReference type="AlphaFoldDB" id="A0A4V2PYF9"/>
<dbReference type="Pfam" id="PF25917">
    <property type="entry name" value="BSH_RND"/>
    <property type="match status" value="1"/>
</dbReference>
<evidence type="ECO:0000259" key="8">
    <source>
        <dbReference type="Pfam" id="PF25967"/>
    </source>
</evidence>